<keyword evidence="2" id="KW-0805">Transcription regulation</keyword>
<dbReference type="SMART" id="SM00448">
    <property type="entry name" value="REC"/>
    <property type="match status" value="1"/>
</dbReference>
<feature type="domain" description="Response regulatory" evidence="7">
    <location>
        <begin position="5"/>
        <end position="121"/>
    </location>
</feature>
<proteinExistence type="predicted"/>
<organism evidence="8 9">
    <name type="scientific">Ramlibacter pallidus</name>
    <dbReference type="NCBI Taxonomy" id="2780087"/>
    <lineage>
        <taxon>Bacteria</taxon>
        <taxon>Pseudomonadati</taxon>
        <taxon>Pseudomonadota</taxon>
        <taxon>Betaproteobacteria</taxon>
        <taxon>Burkholderiales</taxon>
        <taxon>Comamonadaceae</taxon>
        <taxon>Ramlibacter</taxon>
    </lineage>
</organism>
<keyword evidence="4" id="KW-0804">Transcription</keyword>
<sequence>MSILTVTLVDDDAPMREEFARMVQADAGLRLVEAVGSCAEARRSFAFAQPDVALIDLGLPDGDGTELIAELARRARHTSILVVTVFGDEAHVVRALQAGAHGYLLKDTPTAEFGRAIRSVAEGASPLSPQVARYLLRRFARPTAQETPELSEPLTPREQDVLKAISQGFSVPEAARRLQVAPSTVAAHIKSIYSKLSVHSRVQAVNLARAKGLI</sequence>
<evidence type="ECO:0000256" key="2">
    <source>
        <dbReference type="ARBA" id="ARBA00023015"/>
    </source>
</evidence>
<dbReference type="PANTHER" id="PTHR43214:SF41">
    <property type="entry name" value="NITRATE_NITRITE RESPONSE REGULATOR PROTEIN NARP"/>
    <property type="match status" value="1"/>
</dbReference>
<dbReference type="RefSeq" id="WP_193677047.1">
    <property type="nucleotide sequence ID" value="NZ_JADDIV010000003.1"/>
</dbReference>
<keyword evidence="3" id="KW-0238">DNA-binding</keyword>
<evidence type="ECO:0000259" key="6">
    <source>
        <dbReference type="PROSITE" id="PS50043"/>
    </source>
</evidence>
<dbReference type="InterPro" id="IPR001789">
    <property type="entry name" value="Sig_transdc_resp-reg_receiver"/>
</dbReference>
<evidence type="ECO:0000313" key="8">
    <source>
        <dbReference type="EMBL" id="MBE7368457.1"/>
    </source>
</evidence>
<evidence type="ECO:0000256" key="3">
    <source>
        <dbReference type="ARBA" id="ARBA00023125"/>
    </source>
</evidence>
<evidence type="ECO:0000256" key="1">
    <source>
        <dbReference type="ARBA" id="ARBA00022553"/>
    </source>
</evidence>
<dbReference type="CDD" id="cd06170">
    <property type="entry name" value="LuxR_C_like"/>
    <property type="match status" value="1"/>
</dbReference>
<accession>A0ABR9S4M2</accession>
<evidence type="ECO:0000256" key="5">
    <source>
        <dbReference type="PROSITE-ProRule" id="PRU00169"/>
    </source>
</evidence>
<evidence type="ECO:0000259" key="7">
    <source>
        <dbReference type="PROSITE" id="PS50110"/>
    </source>
</evidence>
<dbReference type="InterPro" id="IPR016032">
    <property type="entry name" value="Sig_transdc_resp-reg_C-effctor"/>
</dbReference>
<dbReference type="Pfam" id="PF00072">
    <property type="entry name" value="Response_reg"/>
    <property type="match status" value="1"/>
</dbReference>
<comment type="caution">
    <text evidence="8">The sequence shown here is derived from an EMBL/GenBank/DDBJ whole genome shotgun (WGS) entry which is preliminary data.</text>
</comment>
<reference evidence="8 9" key="1">
    <citation type="submission" date="2020-10" db="EMBL/GenBank/DDBJ databases">
        <title>Ramlibacter sp. HM2 16S ribosomal RNA gene Genome sequencing and assembly.</title>
        <authorList>
            <person name="Kang M."/>
        </authorList>
    </citation>
    <scope>NUCLEOTIDE SEQUENCE [LARGE SCALE GENOMIC DNA]</scope>
    <source>
        <strain evidence="8 9">HM2</strain>
    </source>
</reference>
<dbReference type="InterPro" id="IPR000792">
    <property type="entry name" value="Tscrpt_reg_LuxR_C"/>
</dbReference>
<dbReference type="EMBL" id="JADDIV010000003">
    <property type="protein sequence ID" value="MBE7368457.1"/>
    <property type="molecule type" value="Genomic_DNA"/>
</dbReference>
<dbReference type="PANTHER" id="PTHR43214">
    <property type="entry name" value="TWO-COMPONENT RESPONSE REGULATOR"/>
    <property type="match status" value="1"/>
</dbReference>
<dbReference type="PROSITE" id="PS50110">
    <property type="entry name" value="RESPONSE_REGULATORY"/>
    <property type="match status" value="1"/>
</dbReference>
<name>A0ABR9S4M2_9BURK</name>
<dbReference type="PROSITE" id="PS50043">
    <property type="entry name" value="HTH_LUXR_2"/>
    <property type="match status" value="1"/>
</dbReference>
<evidence type="ECO:0000256" key="4">
    <source>
        <dbReference type="ARBA" id="ARBA00023163"/>
    </source>
</evidence>
<dbReference type="InterPro" id="IPR058245">
    <property type="entry name" value="NreC/VraR/RcsB-like_REC"/>
</dbReference>
<dbReference type="Gene3D" id="3.40.50.2300">
    <property type="match status" value="1"/>
</dbReference>
<gene>
    <name evidence="8" type="ORF">IM787_12940</name>
</gene>
<dbReference type="SUPFAM" id="SSF46894">
    <property type="entry name" value="C-terminal effector domain of the bipartite response regulators"/>
    <property type="match status" value="1"/>
</dbReference>
<protein>
    <submittedName>
        <fullName evidence="8">Response regulator transcription factor</fullName>
    </submittedName>
</protein>
<feature type="domain" description="HTH luxR-type" evidence="6">
    <location>
        <begin position="147"/>
        <end position="212"/>
    </location>
</feature>
<keyword evidence="9" id="KW-1185">Reference proteome</keyword>
<dbReference type="Pfam" id="PF00196">
    <property type="entry name" value="GerE"/>
    <property type="match status" value="1"/>
</dbReference>
<dbReference type="PRINTS" id="PR00038">
    <property type="entry name" value="HTHLUXR"/>
</dbReference>
<dbReference type="CDD" id="cd17535">
    <property type="entry name" value="REC_NarL-like"/>
    <property type="match status" value="1"/>
</dbReference>
<dbReference type="SMART" id="SM00421">
    <property type="entry name" value="HTH_LUXR"/>
    <property type="match status" value="1"/>
</dbReference>
<dbReference type="InterPro" id="IPR039420">
    <property type="entry name" value="WalR-like"/>
</dbReference>
<dbReference type="SUPFAM" id="SSF52172">
    <property type="entry name" value="CheY-like"/>
    <property type="match status" value="1"/>
</dbReference>
<evidence type="ECO:0000313" key="9">
    <source>
        <dbReference type="Proteomes" id="UP000806285"/>
    </source>
</evidence>
<dbReference type="Proteomes" id="UP000806285">
    <property type="component" value="Unassembled WGS sequence"/>
</dbReference>
<keyword evidence="1 5" id="KW-0597">Phosphoprotein</keyword>
<feature type="modified residue" description="4-aspartylphosphate" evidence="5">
    <location>
        <position position="56"/>
    </location>
</feature>
<dbReference type="InterPro" id="IPR011006">
    <property type="entry name" value="CheY-like_superfamily"/>
</dbReference>